<evidence type="ECO:0000313" key="9">
    <source>
        <dbReference type="EMBL" id="SVE77521.1"/>
    </source>
</evidence>
<evidence type="ECO:0000256" key="1">
    <source>
        <dbReference type="ARBA" id="ARBA00004245"/>
    </source>
</evidence>
<dbReference type="InterPro" id="IPR036322">
    <property type="entry name" value="WD40_repeat_dom_sf"/>
</dbReference>
<dbReference type="PANTHER" id="PTHR12442">
    <property type="entry name" value="DYNEIN INTERMEDIATE CHAIN"/>
    <property type="match status" value="1"/>
</dbReference>
<dbReference type="InterPro" id="IPR015943">
    <property type="entry name" value="WD40/YVTN_repeat-like_dom_sf"/>
</dbReference>
<evidence type="ECO:0000256" key="2">
    <source>
        <dbReference type="ARBA" id="ARBA00011059"/>
    </source>
</evidence>
<dbReference type="GO" id="GO:0045504">
    <property type="term" value="F:dynein heavy chain binding"/>
    <property type="evidence" value="ECO:0007669"/>
    <property type="project" value="TreeGrafter"/>
</dbReference>
<dbReference type="FunFam" id="2.130.10.10:FF:000026">
    <property type="entry name" value="cytoplasmic dynein 1 intermediate chain 2 isoform X2"/>
    <property type="match status" value="1"/>
</dbReference>
<dbReference type="Pfam" id="PF00400">
    <property type="entry name" value="WD40"/>
    <property type="match status" value="1"/>
</dbReference>
<feature type="region of interest" description="Disordered" evidence="8">
    <location>
        <begin position="610"/>
        <end position="635"/>
    </location>
</feature>
<comment type="subcellular location">
    <subcellularLocation>
        <location evidence="1">Cytoplasm</location>
        <location evidence="1">Cytoskeleton</location>
    </subcellularLocation>
</comment>
<evidence type="ECO:0000256" key="6">
    <source>
        <dbReference type="ARBA" id="ARBA00023212"/>
    </source>
</evidence>
<evidence type="ECO:0000313" key="10">
    <source>
        <dbReference type="EMBL" id="SVE78150.1"/>
    </source>
</evidence>
<dbReference type="SMART" id="SM00320">
    <property type="entry name" value="WD40"/>
    <property type="match status" value="6"/>
</dbReference>
<keyword evidence="5" id="KW-0677">Repeat</keyword>
<sequence>MADRKAELERKKAKLEELRKEKQRRQQERERQEVENSHRVLREGDQNVTMDELLKREGLKPVSDVLSTYVPSTQEPSNQSTPDSSLVQSPLMTRKSRTEEDDSSLPNLDGSYASRNSVLPPGILPHGMPQVKDVKPAMTSVEEAAFKQESQHQVKPPRELSDEEKQMILMTEEFQRFFGQSSRIVERALSEQVDIFTDYTGASETDNNIDDRSGYKIHLNRCFYDERWSRNRCVTCMDWSPQFPELLVASYHNNEDSPHDPDGVCLVWNTRFKKSTPEYIFHCQSPVLSCCFARFHPNLILGGTYSGKIVLWDNRSPKRTPVQRSPLSAMAHTHPVYCLSVVGTQNSHSLISISTDGKMCSWSLDMLAQPQETLDLQQRQSRAVAATCMAFPQPQSDINNFIVGSEEGIIYSAGRHGPRAGIIDTYEGHQGPIRGMDCHNSQGPIDFSHLFLTSSVDWTVKLWSLKENKPLYSFEDNGDYVYDVAWSPIHPAVFATVDGMGRLDVWNLNQDTEVPVTSINVDGNPALNRVKWTQSGMNLTVGDDNGRIWVYEVGEQLAVPRADEWTRLVHTLQELHQNQLDEDMEKMNFGVGSSLSSGPASASLGIGSSISQLAGTTSPPSSLGSLSSSSSAPLR</sequence>
<dbReference type="GO" id="GO:0005868">
    <property type="term" value="C:cytoplasmic dynein complex"/>
    <property type="evidence" value="ECO:0007669"/>
    <property type="project" value="TreeGrafter"/>
</dbReference>
<reference evidence="9" key="1">
    <citation type="submission" date="2018-08" db="EMBL/GenBank/DDBJ databases">
        <authorList>
            <person name="Cornetti L."/>
        </authorList>
    </citation>
    <scope>NUCLEOTIDE SEQUENCE</scope>
    <source>
        <strain evidence="9">IN-PA-1</strain>
        <strain evidence="10">US-MO</strain>
    </source>
</reference>
<protein>
    <submittedName>
        <fullName evidence="9">EOG090X03UT</fullName>
    </submittedName>
</protein>
<feature type="compositionally biased region" description="Basic and acidic residues" evidence="8">
    <location>
        <begin position="1"/>
        <end position="45"/>
    </location>
</feature>
<dbReference type="Gene3D" id="2.130.10.10">
    <property type="entry name" value="YVTN repeat-like/Quinoprotein amine dehydrogenase"/>
    <property type="match status" value="2"/>
</dbReference>
<dbReference type="GO" id="GO:0045503">
    <property type="term" value="F:dynein light chain binding"/>
    <property type="evidence" value="ECO:0007669"/>
    <property type="project" value="TreeGrafter"/>
</dbReference>
<dbReference type="EMBL" id="LR008531">
    <property type="protein sequence ID" value="SVE78150.1"/>
    <property type="molecule type" value="mRNA"/>
</dbReference>
<proteinExistence type="evidence at transcript level"/>
<dbReference type="PANTHER" id="PTHR12442:SF22">
    <property type="entry name" value="CYTOPLASMIC DYNEIN 1 INTERMEDIATE CHAIN-RELATED"/>
    <property type="match status" value="1"/>
</dbReference>
<evidence type="ECO:0000256" key="8">
    <source>
        <dbReference type="SAM" id="MobiDB-lite"/>
    </source>
</evidence>
<dbReference type="AlphaFoldDB" id="A0A4Y7M880"/>
<evidence type="ECO:0000256" key="4">
    <source>
        <dbReference type="ARBA" id="ARBA00022574"/>
    </source>
</evidence>
<dbReference type="FunFam" id="2.130.10.10:FF:001347">
    <property type="entry name" value="Cytoplasmic dynein 1 intermediate chain"/>
    <property type="match status" value="1"/>
</dbReference>
<evidence type="ECO:0000256" key="5">
    <source>
        <dbReference type="ARBA" id="ARBA00022737"/>
    </source>
</evidence>
<comment type="similarity">
    <text evidence="2">Belongs to the dynein intermediate chain family.</text>
</comment>
<dbReference type="GO" id="GO:0010970">
    <property type="term" value="P:transport along microtubule"/>
    <property type="evidence" value="ECO:0007669"/>
    <property type="project" value="TreeGrafter"/>
</dbReference>
<accession>A0A4Y7M880</accession>
<dbReference type="PROSITE" id="PS50082">
    <property type="entry name" value="WD_REPEATS_2"/>
    <property type="match status" value="1"/>
</dbReference>
<dbReference type="InterPro" id="IPR001680">
    <property type="entry name" value="WD40_rpt"/>
</dbReference>
<gene>
    <name evidence="9" type="primary">EOG090X03UT</name>
</gene>
<keyword evidence="3" id="KW-0963">Cytoplasm</keyword>
<dbReference type="EMBL" id="LR007902">
    <property type="protein sequence ID" value="SVE77521.1"/>
    <property type="molecule type" value="mRNA"/>
</dbReference>
<dbReference type="InterPro" id="IPR050687">
    <property type="entry name" value="Dynein_IC"/>
</dbReference>
<keyword evidence="4 7" id="KW-0853">WD repeat</keyword>
<keyword evidence="6" id="KW-0206">Cytoskeleton</keyword>
<feature type="compositionally biased region" description="Polar residues" evidence="8">
    <location>
        <begin position="65"/>
        <end position="91"/>
    </location>
</feature>
<evidence type="ECO:0000256" key="7">
    <source>
        <dbReference type="PROSITE-ProRule" id="PRU00221"/>
    </source>
</evidence>
<name>A0A4Y7M880_9CRUS</name>
<evidence type="ECO:0000256" key="3">
    <source>
        <dbReference type="ARBA" id="ARBA00022490"/>
    </source>
</evidence>
<feature type="region of interest" description="Disordered" evidence="8">
    <location>
        <begin position="1"/>
        <end position="130"/>
    </location>
</feature>
<organism evidence="9">
    <name type="scientific">Daphnia lumholtzi</name>
    <dbReference type="NCBI Taxonomy" id="42856"/>
    <lineage>
        <taxon>Eukaryota</taxon>
        <taxon>Metazoa</taxon>
        <taxon>Ecdysozoa</taxon>
        <taxon>Arthropoda</taxon>
        <taxon>Crustacea</taxon>
        <taxon>Branchiopoda</taxon>
        <taxon>Diplostraca</taxon>
        <taxon>Cladocera</taxon>
        <taxon>Anomopoda</taxon>
        <taxon>Daphniidae</taxon>
        <taxon>Daphnia</taxon>
    </lineage>
</organism>
<feature type="repeat" description="WD" evidence="7">
    <location>
        <begin position="426"/>
        <end position="473"/>
    </location>
</feature>
<dbReference type="SUPFAM" id="SSF50978">
    <property type="entry name" value="WD40 repeat-like"/>
    <property type="match status" value="1"/>
</dbReference>